<evidence type="ECO:0000313" key="3">
    <source>
        <dbReference type="Proteomes" id="UP000284706"/>
    </source>
</evidence>
<feature type="compositionally biased region" description="Acidic residues" evidence="1">
    <location>
        <begin position="420"/>
        <end position="429"/>
    </location>
</feature>
<keyword evidence="3" id="KW-1185">Reference proteome</keyword>
<organism evidence="2 3">
    <name type="scientific">Gymnopilus dilepis</name>
    <dbReference type="NCBI Taxonomy" id="231916"/>
    <lineage>
        <taxon>Eukaryota</taxon>
        <taxon>Fungi</taxon>
        <taxon>Dikarya</taxon>
        <taxon>Basidiomycota</taxon>
        <taxon>Agaricomycotina</taxon>
        <taxon>Agaricomycetes</taxon>
        <taxon>Agaricomycetidae</taxon>
        <taxon>Agaricales</taxon>
        <taxon>Agaricineae</taxon>
        <taxon>Hymenogastraceae</taxon>
        <taxon>Gymnopilus</taxon>
    </lineage>
</organism>
<evidence type="ECO:0000313" key="2">
    <source>
        <dbReference type="EMBL" id="PPQ81174.1"/>
    </source>
</evidence>
<sequence length="960" mass="105675">MAEPIDLHIFYMGIDDVADIVPKALKKMPLYQGPKQSKLRLLLFGRSVTIYYSASSSSSKPSKGVQGVPKAKKSKSIKVPLAPPSSPAFPQQDSALEELDTDARGKNDPTGACWTFEVCGSHYFWPEAPGQHGKKNRVDMLGRFRFPGQETFTALPDSWSFPQSFHEMLASEDRFKLGTPSVTAPSQSRRPVISDSTPPGNQLAQKPYPPVSPPAVRNTQKAKQTRTEPSQSQLPPLFSESSPPGNQLAQKPYPPVSPSASKNVRKGKTPRFEEVSQVASEEESTVKGKGKKDSRREVSDDDDDDDVSLQAIASRPFKGKGKAKASPDDDEDIVMDDYDQAGPVQSNISRDSSDSEDTGDESEESGQEIAQTRARAKGAVEQTAHEESGAEESGKEAEESVQEGRGAVRQEGRGTARQEETEDEDEDELNLTPSNPYVLDQTYEEENAFRVDEEDDNVEGSERAVDNILIGNDEESGDEESDDEESDDEESDDEESDDEQSEDENGEIDEQAFDGQRKAGRKSALYKKQTSRCGYQFYIALETIAVTFGVPITQVATDAGFLPAALKKCKGVNAHNSYMRLQRVLGWPLGGTDKIDRYRVANKEYHRLTDRLTRAEKQAFTLQCDKEYFAVNGPAKEKNRSFKSRLNRVENILADQAIALSRQDPGVHIGVFITVVSNDPLVRIVPPRIIVSTGLMGQTIAHNDLSLRQMGFMGQSLVQGEFARQLMQNFVANKGRLPASSKDASTTAAPQTAAKSSAPSTSKDPVQALQGTEKQKGKRKQSAADASHDIPDERHRPGTAQEIPDPSSHAISSKEASVTKKNKNKNKKSKKGDLQQAVRATSDEIEDFPMADGQGTGSQPEPDEIEEDPATTNPRKKSSASTAASASSTIHSLEAHHRDNDGVASVNDDDDDDDDKVNFHLWNPDISTWSAKQKYRLGRMWCWIQYQKMVDDISKKNIPW</sequence>
<gene>
    <name evidence="2" type="ORF">CVT26_010502</name>
</gene>
<dbReference type="Proteomes" id="UP000284706">
    <property type="component" value="Unassembled WGS sequence"/>
</dbReference>
<feature type="region of interest" description="Disordered" evidence="1">
    <location>
        <begin position="738"/>
        <end position="915"/>
    </location>
</feature>
<reference evidence="2 3" key="1">
    <citation type="journal article" date="2018" name="Evol. Lett.">
        <title>Horizontal gene cluster transfer increased hallucinogenic mushroom diversity.</title>
        <authorList>
            <person name="Reynolds H.T."/>
            <person name="Vijayakumar V."/>
            <person name="Gluck-Thaler E."/>
            <person name="Korotkin H.B."/>
            <person name="Matheny P.B."/>
            <person name="Slot J.C."/>
        </authorList>
    </citation>
    <scope>NUCLEOTIDE SEQUENCE [LARGE SCALE GENOMIC DNA]</scope>
    <source>
        <strain evidence="2 3">SRW20</strain>
    </source>
</reference>
<feature type="compositionally biased region" description="Polar residues" evidence="1">
    <location>
        <begin position="180"/>
        <end position="204"/>
    </location>
</feature>
<dbReference type="InParanoid" id="A0A409WRN8"/>
<dbReference type="AlphaFoldDB" id="A0A409WRN8"/>
<dbReference type="PANTHER" id="PTHR13275:SF4">
    <property type="entry name" value="VACUOLAR PROTEIN SORTING-ASSOCIATED PROTEIN 72 HOMOLOG"/>
    <property type="match status" value="1"/>
</dbReference>
<name>A0A409WRN8_9AGAR</name>
<feature type="compositionally biased region" description="Basic and acidic residues" evidence="1">
    <location>
        <begin position="406"/>
        <end position="419"/>
    </location>
</feature>
<feature type="region of interest" description="Disordered" evidence="1">
    <location>
        <begin position="54"/>
        <end position="92"/>
    </location>
</feature>
<feature type="compositionally biased region" description="Low complexity" evidence="1">
    <location>
        <begin position="744"/>
        <end position="763"/>
    </location>
</feature>
<protein>
    <submittedName>
        <fullName evidence="2">Uncharacterized protein</fullName>
    </submittedName>
</protein>
<accession>A0A409WRN8</accession>
<proteinExistence type="predicted"/>
<feature type="compositionally biased region" description="Polar residues" evidence="1">
    <location>
        <begin position="217"/>
        <end position="249"/>
    </location>
</feature>
<feature type="compositionally biased region" description="Acidic residues" evidence="1">
    <location>
        <begin position="442"/>
        <end position="459"/>
    </location>
</feature>
<feature type="compositionally biased region" description="Low complexity" evidence="1">
    <location>
        <begin position="54"/>
        <end position="63"/>
    </location>
</feature>
<feature type="compositionally biased region" description="Acidic residues" evidence="1">
    <location>
        <begin position="354"/>
        <end position="366"/>
    </location>
</feature>
<dbReference type="EMBL" id="NHYE01004894">
    <property type="protein sequence ID" value="PPQ81174.1"/>
    <property type="molecule type" value="Genomic_DNA"/>
</dbReference>
<feature type="compositionally biased region" description="Acidic residues" evidence="1">
    <location>
        <begin position="328"/>
        <end position="339"/>
    </location>
</feature>
<comment type="caution">
    <text evidence="2">The sequence shown here is derived from an EMBL/GenBank/DDBJ whole genome shotgun (WGS) entry which is preliminary data.</text>
</comment>
<feature type="region of interest" description="Disordered" evidence="1">
    <location>
        <begin position="178"/>
        <end position="521"/>
    </location>
</feature>
<feature type="compositionally biased region" description="Low complexity" evidence="1">
    <location>
        <begin position="879"/>
        <end position="889"/>
    </location>
</feature>
<feature type="compositionally biased region" description="Basic and acidic residues" evidence="1">
    <location>
        <begin position="383"/>
        <end position="398"/>
    </location>
</feature>
<feature type="non-terminal residue" evidence="2">
    <location>
        <position position="960"/>
    </location>
</feature>
<feature type="compositionally biased region" description="Basic and acidic residues" evidence="1">
    <location>
        <begin position="786"/>
        <end position="796"/>
    </location>
</feature>
<dbReference type="PANTHER" id="PTHR13275">
    <property type="entry name" value="YL-1 PROTEIN TRANSCRIPTION FACTOR-LIKE 1"/>
    <property type="match status" value="1"/>
</dbReference>
<dbReference type="GO" id="GO:0005634">
    <property type="term" value="C:nucleus"/>
    <property type="evidence" value="ECO:0007669"/>
    <property type="project" value="TreeGrafter"/>
</dbReference>
<feature type="compositionally biased region" description="Basic residues" evidence="1">
    <location>
        <begin position="820"/>
        <end position="830"/>
    </location>
</feature>
<feature type="compositionally biased region" description="Acidic residues" evidence="1">
    <location>
        <begin position="472"/>
        <end position="512"/>
    </location>
</feature>
<evidence type="ECO:0000256" key="1">
    <source>
        <dbReference type="SAM" id="MobiDB-lite"/>
    </source>
</evidence>